<dbReference type="Proteomes" id="UP001358324">
    <property type="component" value="Unassembled WGS sequence"/>
</dbReference>
<proteinExistence type="inferred from homology"/>
<evidence type="ECO:0000313" key="5">
    <source>
        <dbReference type="Proteomes" id="UP001358324"/>
    </source>
</evidence>
<dbReference type="SUPFAM" id="SSF82657">
    <property type="entry name" value="BolA-like"/>
    <property type="match status" value="1"/>
</dbReference>
<feature type="compositionally biased region" description="Basic and acidic residues" evidence="3">
    <location>
        <begin position="98"/>
        <end position="107"/>
    </location>
</feature>
<dbReference type="Gene3D" id="3.10.20.90">
    <property type="entry name" value="Phosphatidylinositol 3-kinase Catalytic Subunit, Chain A, domain 1"/>
    <property type="match status" value="1"/>
</dbReference>
<dbReference type="PANTHER" id="PTHR46229">
    <property type="entry name" value="BOLA TRANSCRIPTION REGULATOR"/>
    <property type="match status" value="1"/>
</dbReference>
<comment type="caution">
    <text evidence="4">The sequence shown here is derived from an EMBL/GenBank/DDBJ whole genome shotgun (WGS) entry which is preliminary data.</text>
</comment>
<sequence length="107" mass="11761">MTTRADQLRDALAALQPTHLDVEDESHMHSRGLETHFKAVVVSAAFDGKRALQRHQAVYRALGSQMQQIHALALHTFTPEEWAAEVQVPDSPHCRGGSKHDTSVGGI</sequence>
<reference evidence="4 5" key="1">
    <citation type="submission" date="2024-01" db="EMBL/GenBank/DDBJ databases">
        <title>Novel species of the genus Luteimonas isolated from rivers.</title>
        <authorList>
            <person name="Lu H."/>
        </authorList>
    </citation>
    <scope>NUCLEOTIDE SEQUENCE [LARGE SCALE GENOMIC DNA]</scope>
    <source>
        <strain evidence="4 5">SMYT11W</strain>
    </source>
</reference>
<gene>
    <name evidence="4" type="ORF">V3391_10655</name>
</gene>
<dbReference type="Pfam" id="PF01722">
    <property type="entry name" value="BolA"/>
    <property type="match status" value="1"/>
</dbReference>
<evidence type="ECO:0000313" key="4">
    <source>
        <dbReference type="EMBL" id="MEF3082663.1"/>
    </source>
</evidence>
<comment type="similarity">
    <text evidence="1 2">Belongs to the BolA/IbaG family.</text>
</comment>
<accession>A0ABU7WFB8</accession>
<dbReference type="InterPro" id="IPR036065">
    <property type="entry name" value="BolA-like_sf"/>
</dbReference>
<dbReference type="EMBL" id="JAZHBM010000002">
    <property type="protein sequence ID" value="MEF3082663.1"/>
    <property type="molecule type" value="Genomic_DNA"/>
</dbReference>
<dbReference type="PIRSF" id="PIRSF003113">
    <property type="entry name" value="BolA"/>
    <property type="match status" value="1"/>
</dbReference>
<dbReference type="InterPro" id="IPR002634">
    <property type="entry name" value="BolA"/>
</dbReference>
<feature type="region of interest" description="Disordered" evidence="3">
    <location>
        <begin position="88"/>
        <end position="107"/>
    </location>
</feature>
<keyword evidence="5" id="KW-1185">Reference proteome</keyword>
<evidence type="ECO:0000256" key="2">
    <source>
        <dbReference type="RuleBase" id="RU003860"/>
    </source>
</evidence>
<evidence type="ECO:0000256" key="3">
    <source>
        <dbReference type="SAM" id="MobiDB-lite"/>
    </source>
</evidence>
<name>A0ABU7WFB8_9GAMM</name>
<evidence type="ECO:0000256" key="1">
    <source>
        <dbReference type="ARBA" id="ARBA00005578"/>
    </source>
</evidence>
<dbReference type="PANTHER" id="PTHR46229:SF2">
    <property type="entry name" value="BOLA-LIKE PROTEIN 1"/>
    <property type="match status" value="1"/>
</dbReference>
<organism evidence="4 5">
    <name type="scientific">Luteimonas flava</name>
    <dbReference type="NCBI Taxonomy" id="3115822"/>
    <lineage>
        <taxon>Bacteria</taxon>
        <taxon>Pseudomonadati</taxon>
        <taxon>Pseudomonadota</taxon>
        <taxon>Gammaproteobacteria</taxon>
        <taxon>Lysobacterales</taxon>
        <taxon>Lysobacteraceae</taxon>
        <taxon>Luteimonas</taxon>
    </lineage>
</organism>
<protein>
    <submittedName>
        <fullName evidence="4">BolA family protein</fullName>
    </submittedName>
</protein>
<dbReference type="InterPro" id="IPR050961">
    <property type="entry name" value="BolA/IbaG_stress_morph_reg"/>
</dbReference>
<dbReference type="RefSeq" id="WP_332078383.1">
    <property type="nucleotide sequence ID" value="NZ_JAZHBM010000002.1"/>
</dbReference>